<evidence type="ECO:0000256" key="2">
    <source>
        <dbReference type="RuleBase" id="RU004478"/>
    </source>
</evidence>
<feature type="coiled-coil region" evidence="3">
    <location>
        <begin position="47"/>
        <end position="121"/>
    </location>
</feature>
<dbReference type="InterPro" id="IPR000740">
    <property type="entry name" value="GrpE"/>
</dbReference>
<accession>A0A2K8UCS7</accession>
<dbReference type="PRINTS" id="PR00773">
    <property type="entry name" value="GRPEPROTEIN"/>
</dbReference>
<dbReference type="KEGG" id="tsy:THSYN_22255"/>
<dbReference type="GO" id="GO:0000774">
    <property type="term" value="F:adenyl-nucleotide exchange factor activity"/>
    <property type="evidence" value="ECO:0007669"/>
    <property type="project" value="InterPro"/>
</dbReference>
<comment type="similarity">
    <text evidence="2">Belongs to the GrpE family.</text>
</comment>
<dbReference type="GO" id="GO:0051087">
    <property type="term" value="F:protein-folding chaperone binding"/>
    <property type="evidence" value="ECO:0007669"/>
    <property type="project" value="InterPro"/>
</dbReference>
<dbReference type="Pfam" id="PF01025">
    <property type="entry name" value="GrpE"/>
    <property type="match status" value="1"/>
</dbReference>
<dbReference type="SUPFAM" id="SSF51064">
    <property type="entry name" value="Head domain of nucleotide exchange factor GrpE"/>
    <property type="match status" value="1"/>
</dbReference>
<evidence type="ECO:0000256" key="1">
    <source>
        <dbReference type="ARBA" id="ARBA00023186"/>
    </source>
</evidence>
<dbReference type="GO" id="GO:0051082">
    <property type="term" value="F:unfolded protein binding"/>
    <property type="evidence" value="ECO:0007669"/>
    <property type="project" value="TreeGrafter"/>
</dbReference>
<reference evidence="4 5" key="1">
    <citation type="submission" date="2017-03" db="EMBL/GenBank/DDBJ databases">
        <title>Complete genome sequence of Candidatus 'Thiodictyon syntrophicum' sp. nov. strain Cad16T, a photolithoautotroph purple sulfur bacterium isolated from an alpine meromictic lake.</title>
        <authorList>
            <person name="Luedin S.M."/>
            <person name="Pothier J.F."/>
            <person name="Danza F."/>
            <person name="Storelli N."/>
            <person name="Wittwer M."/>
            <person name="Tonolla M."/>
        </authorList>
    </citation>
    <scope>NUCLEOTIDE SEQUENCE [LARGE SCALE GENOMIC DNA]</scope>
    <source>
        <strain evidence="4 5">Cad16T</strain>
    </source>
</reference>
<organism evidence="4 5">
    <name type="scientific">Candidatus Thiodictyon syntrophicum</name>
    <dbReference type="NCBI Taxonomy" id="1166950"/>
    <lineage>
        <taxon>Bacteria</taxon>
        <taxon>Pseudomonadati</taxon>
        <taxon>Pseudomonadota</taxon>
        <taxon>Gammaproteobacteria</taxon>
        <taxon>Chromatiales</taxon>
        <taxon>Chromatiaceae</taxon>
        <taxon>Thiodictyon</taxon>
    </lineage>
</organism>
<name>A0A2K8UCS7_9GAMM</name>
<dbReference type="RefSeq" id="WP_100921086.1">
    <property type="nucleotide sequence ID" value="NZ_CP020370.1"/>
</dbReference>
<evidence type="ECO:0000313" key="5">
    <source>
        <dbReference type="Proteomes" id="UP000232638"/>
    </source>
</evidence>
<sequence>MAPDERAQLIERFTAYLDAADDPASAAAADAAPGPQAPDLFTLLAEVAALKNEVKIESRQVKGALDQFRDAFDLVRQAQNAQQEAQTQRTEAERRAREDTQRDLLLELLELRDRLQAAADQAQRYRPGWLARRGGAAAFVTAMAAGLGMNLRRLDDTLARRGVQPLPALGQRFDPQTMHAAEVGRDLKQAAGLVLTEVRRGFVQGERLLRPAEVVVNRL</sequence>
<protein>
    <submittedName>
        <fullName evidence="4">Nucleotide exchange factor GrpE</fullName>
    </submittedName>
</protein>
<dbReference type="EMBL" id="CP020370">
    <property type="protein sequence ID" value="AUB83398.1"/>
    <property type="molecule type" value="Genomic_DNA"/>
</dbReference>
<dbReference type="PANTHER" id="PTHR21237:SF23">
    <property type="entry name" value="GRPE PROTEIN HOMOLOG, MITOCHONDRIAL"/>
    <property type="match status" value="1"/>
</dbReference>
<dbReference type="Gene3D" id="2.30.22.10">
    <property type="entry name" value="Head domain of nucleotide exchange factor GrpE"/>
    <property type="match status" value="1"/>
</dbReference>
<dbReference type="OrthoDB" id="129423at2"/>
<dbReference type="InterPro" id="IPR009012">
    <property type="entry name" value="GrpE_head"/>
</dbReference>
<gene>
    <name evidence="4" type="ORF">THSYN_22255</name>
</gene>
<evidence type="ECO:0000313" key="4">
    <source>
        <dbReference type="EMBL" id="AUB83398.1"/>
    </source>
</evidence>
<evidence type="ECO:0000256" key="3">
    <source>
        <dbReference type="SAM" id="Coils"/>
    </source>
</evidence>
<dbReference type="Proteomes" id="UP000232638">
    <property type="component" value="Chromosome"/>
</dbReference>
<keyword evidence="3" id="KW-0175">Coiled coil</keyword>
<dbReference type="PANTHER" id="PTHR21237">
    <property type="entry name" value="GRPE PROTEIN"/>
    <property type="match status" value="1"/>
</dbReference>
<keyword evidence="5" id="KW-1185">Reference proteome</keyword>
<keyword evidence="1" id="KW-0143">Chaperone</keyword>
<dbReference type="GO" id="GO:0042803">
    <property type="term" value="F:protein homodimerization activity"/>
    <property type="evidence" value="ECO:0007669"/>
    <property type="project" value="InterPro"/>
</dbReference>
<proteinExistence type="inferred from homology"/>
<dbReference type="AlphaFoldDB" id="A0A2K8UCS7"/>
<dbReference type="GO" id="GO:0006457">
    <property type="term" value="P:protein folding"/>
    <property type="evidence" value="ECO:0007669"/>
    <property type="project" value="InterPro"/>
</dbReference>